<reference evidence="1 2" key="1">
    <citation type="journal article" date="2019" name="PLoS Biol.">
        <title>Sex chromosomes control vertical transmission of feminizing Wolbachia symbionts in an isopod.</title>
        <authorList>
            <person name="Becking T."/>
            <person name="Chebbi M.A."/>
            <person name="Giraud I."/>
            <person name="Moumen B."/>
            <person name="Laverre T."/>
            <person name="Caubet Y."/>
            <person name="Peccoud J."/>
            <person name="Gilbert C."/>
            <person name="Cordaux R."/>
        </authorList>
    </citation>
    <scope>NUCLEOTIDE SEQUENCE [LARGE SCALE GENOMIC DNA]</scope>
    <source>
        <strain evidence="1">ANa2</strain>
        <tissue evidence="1">Whole body excluding digestive tract and cuticle</tissue>
    </source>
</reference>
<evidence type="ECO:0000313" key="1">
    <source>
        <dbReference type="EMBL" id="KAB7500590.1"/>
    </source>
</evidence>
<gene>
    <name evidence="1" type="ORF">Anas_14354</name>
</gene>
<sequence length="304" mass="34057">MSEYNLGENQLSPIETYLQSIEINANTLRGEGVQQEVASGTQDDVISAETVRGIVGNLNAQMTELGKKLEAAGPKPSTGFEMNEHEYQLANLIPMMEITNTPIPTPGSVTYKREGKGEIFSLPFESSGTEITTSPVFNIENTVSVSPILPVTSTRTYITQPMTTNQEARQRCPLVEFEGMDIPGVSIIPGILDLRVDNVKIAIINYTDQEKRIKRNTLVGKIKPAEKLEIVPMIQEVTKVDLKRVIHKKEYWRKNKEVNEKLNFHNHKCETCDRTTSIQKEGSYNPLGDILERSYNPLGDILHL</sequence>
<proteinExistence type="predicted"/>
<dbReference type="OrthoDB" id="10548732at2759"/>
<keyword evidence="2" id="KW-1185">Reference proteome</keyword>
<comment type="caution">
    <text evidence="1">The sequence shown here is derived from an EMBL/GenBank/DDBJ whole genome shotgun (WGS) entry which is preliminary data.</text>
</comment>
<name>A0A5N5T6H6_9CRUS</name>
<accession>A0A5N5T6H6</accession>
<organism evidence="1 2">
    <name type="scientific">Armadillidium nasatum</name>
    <dbReference type="NCBI Taxonomy" id="96803"/>
    <lineage>
        <taxon>Eukaryota</taxon>
        <taxon>Metazoa</taxon>
        <taxon>Ecdysozoa</taxon>
        <taxon>Arthropoda</taxon>
        <taxon>Crustacea</taxon>
        <taxon>Multicrustacea</taxon>
        <taxon>Malacostraca</taxon>
        <taxon>Eumalacostraca</taxon>
        <taxon>Peracarida</taxon>
        <taxon>Isopoda</taxon>
        <taxon>Oniscidea</taxon>
        <taxon>Crinocheta</taxon>
        <taxon>Armadillidiidae</taxon>
        <taxon>Armadillidium</taxon>
    </lineage>
</organism>
<dbReference type="EMBL" id="SEYY01013501">
    <property type="protein sequence ID" value="KAB7500590.1"/>
    <property type="molecule type" value="Genomic_DNA"/>
</dbReference>
<protein>
    <submittedName>
        <fullName evidence="1">Uncharacterized protein</fullName>
    </submittedName>
</protein>
<dbReference type="Proteomes" id="UP000326759">
    <property type="component" value="Unassembled WGS sequence"/>
</dbReference>
<evidence type="ECO:0000313" key="2">
    <source>
        <dbReference type="Proteomes" id="UP000326759"/>
    </source>
</evidence>
<dbReference type="AlphaFoldDB" id="A0A5N5T6H6"/>